<dbReference type="AlphaFoldDB" id="A0A7U3ZGY1"/>
<dbReference type="Pfam" id="PF07696">
    <property type="entry name" value="7TMR-DISMED2"/>
    <property type="match status" value="1"/>
</dbReference>
<evidence type="ECO:0000256" key="1">
    <source>
        <dbReference type="SAM" id="Phobius"/>
    </source>
</evidence>
<dbReference type="Pfam" id="PF07695">
    <property type="entry name" value="7TMR-DISM_7TM"/>
    <property type="match status" value="1"/>
</dbReference>
<feature type="domain" description="7TM-DISM receptor extracellular" evidence="4">
    <location>
        <begin position="206"/>
        <end position="417"/>
    </location>
</feature>
<dbReference type="InterPro" id="IPR011623">
    <property type="entry name" value="7TMR_DISM_rcpt_extracell_dom1"/>
</dbReference>
<sequence length="664" mass="77061">MLGRFFLFVCLLMALQAKALTDTLRLSEFTEHRMLFEKALVTTTPLRDTRKVLQFPSVKQLTDWQLLSPQIGTHADRIHWLHFHIHNDTDTLHTVYVNVHFANQIVVFYVLNNGQRSTFRSGYMTPSSQWALPEDDRYIPLAIAKGATVDVLAQISNQAGILPFWTGAQSPKPSLRLQVEKEAFYLKKTLNEYRRNMSEYQYRSWIQGALALTVLFVALLYLKYRQSIYAYYWGYIFCGFLFSLLKTRAYTPLGHSLGEWPLLKIHLMELLLWWGIGAYLLFMIELLNLAKTHPLMQRWFRRLALLLAGYGFVYIVVMLLTNDGGFSQFSFWGGRFIALPIYIITLVWMSRNVQSPMVPYVIWANCMLGLFGILAWLRAGEVILKGVKLPANVDDLLTLSFAVVAEIIVLSLALAHRYRLLEKEKAESQLAYYEELQHKSFYEKRMAETEMLALRSQMNPHFLFNSLNSLEYLILSNDEHKATGYLAKFSKLLRMILNHSREESIFLEEELTALRYYLDIEATRLGERFTYSIEVGETVDTQQLIIPPLLLQPFVENAIWHGLMPSNKPTKNLQIRVRLADEHRVEFEIEDNGIGRKKSAEMRSRSSVKRKSYGMDITQQRIALFNRNYPNQLSIEILDIQRGKETGTLVRIVYNLLNDPTIDT</sequence>
<dbReference type="PANTHER" id="PTHR34220:SF7">
    <property type="entry name" value="SENSOR HISTIDINE KINASE YPDA"/>
    <property type="match status" value="1"/>
</dbReference>
<dbReference type="PANTHER" id="PTHR34220">
    <property type="entry name" value="SENSOR HISTIDINE KINASE YPDA"/>
    <property type="match status" value="1"/>
</dbReference>
<evidence type="ECO:0000259" key="4">
    <source>
        <dbReference type="Pfam" id="PF07695"/>
    </source>
</evidence>
<dbReference type="InterPro" id="IPR011622">
    <property type="entry name" value="7TMR_DISM_rcpt_extracell_dom2"/>
</dbReference>
<dbReference type="Pfam" id="PF06580">
    <property type="entry name" value="His_kinase"/>
    <property type="match status" value="1"/>
</dbReference>
<organism evidence="6 7">
    <name type="scientific">Runella slithyformis (strain ATCC 29530 / DSM 19594 / LMG 11500 / NCIMB 11436 / LSU 4)</name>
    <dbReference type="NCBI Taxonomy" id="761193"/>
    <lineage>
        <taxon>Bacteria</taxon>
        <taxon>Pseudomonadati</taxon>
        <taxon>Bacteroidota</taxon>
        <taxon>Cytophagia</taxon>
        <taxon>Cytophagales</taxon>
        <taxon>Spirosomataceae</taxon>
        <taxon>Runella</taxon>
    </lineage>
</organism>
<gene>
    <name evidence="6" type="ordered locus">Runsl_0584</name>
</gene>
<feature type="transmembrane region" description="Helical" evidence="1">
    <location>
        <begin position="229"/>
        <end position="251"/>
    </location>
</feature>
<keyword evidence="7" id="KW-1185">Reference proteome</keyword>
<dbReference type="InterPro" id="IPR010559">
    <property type="entry name" value="Sig_transdc_His_kin_internal"/>
</dbReference>
<feature type="chain" id="PRO_5030969349" evidence="2">
    <location>
        <begin position="20"/>
        <end position="664"/>
    </location>
</feature>
<dbReference type="Gene3D" id="3.30.565.10">
    <property type="entry name" value="Histidine kinase-like ATPase, C-terminal domain"/>
    <property type="match status" value="1"/>
</dbReference>
<accession>A0A7U3ZGY1</accession>
<name>A0A7U3ZGY1_RUNSL</name>
<dbReference type="Proteomes" id="UP000000493">
    <property type="component" value="Chromosome"/>
</dbReference>
<evidence type="ECO:0000313" key="6">
    <source>
        <dbReference type="EMBL" id="AEI47027.1"/>
    </source>
</evidence>
<keyword evidence="6" id="KW-0808">Transferase</keyword>
<feature type="transmembrane region" description="Helical" evidence="1">
    <location>
        <begin position="357"/>
        <end position="377"/>
    </location>
</feature>
<keyword evidence="6" id="KW-0418">Kinase</keyword>
<feature type="transmembrane region" description="Helical" evidence="1">
    <location>
        <begin position="332"/>
        <end position="350"/>
    </location>
</feature>
<keyword evidence="1" id="KW-1133">Transmembrane helix</keyword>
<dbReference type="InterPro" id="IPR036890">
    <property type="entry name" value="HATPase_C_sf"/>
</dbReference>
<feature type="transmembrane region" description="Helical" evidence="1">
    <location>
        <begin position="204"/>
        <end position="222"/>
    </location>
</feature>
<evidence type="ECO:0000256" key="2">
    <source>
        <dbReference type="SAM" id="SignalP"/>
    </source>
</evidence>
<reference evidence="7" key="1">
    <citation type="submission" date="2011-06" db="EMBL/GenBank/DDBJ databases">
        <title>The complete genome of chromosome of Runella slithyformis DSM 19594.</title>
        <authorList>
            <consortium name="US DOE Joint Genome Institute (JGI-PGF)"/>
            <person name="Lucas S."/>
            <person name="Han J."/>
            <person name="Lapidus A."/>
            <person name="Bruce D."/>
            <person name="Goodwin L."/>
            <person name="Pitluck S."/>
            <person name="Peters L."/>
            <person name="Kyrpides N."/>
            <person name="Mavromatis K."/>
            <person name="Ivanova N."/>
            <person name="Ovchinnikova G."/>
            <person name="Zhang X."/>
            <person name="Misra M."/>
            <person name="Detter J.C."/>
            <person name="Tapia R."/>
            <person name="Han C."/>
            <person name="Land M."/>
            <person name="Hauser L."/>
            <person name="Markowitz V."/>
            <person name="Cheng J.-F."/>
            <person name="Hugenholtz P."/>
            <person name="Woyke T."/>
            <person name="Wu D."/>
            <person name="Tindall B."/>
            <person name="Faehrich R."/>
            <person name="Brambilla E."/>
            <person name="Klenk H.-P."/>
            <person name="Eisen J.A."/>
        </authorList>
    </citation>
    <scope>NUCLEOTIDE SEQUENCE [LARGE SCALE GENOMIC DNA]</scope>
    <source>
        <strain evidence="7">ATCC 29530 / DSM 19594 / LMG 11500 / NCIMB 11436 / LSU 4</strain>
    </source>
</reference>
<feature type="transmembrane region" description="Helical" evidence="1">
    <location>
        <begin position="397"/>
        <end position="415"/>
    </location>
</feature>
<evidence type="ECO:0000259" key="5">
    <source>
        <dbReference type="Pfam" id="PF07696"/>
    </source>
</evidence>
<protein>
    <submittedName>
        <fullName evidence="6">Histidine kinase internal region</fullName>
    </submittedName>
</protein>
<dbReference type="SUPFAM" id="SSF55874">
    <property type="entry name" value="ATPase domain of HSP90 chaperone/DNA topoisomerase II/histidine kinase"/>
    <property type="match status" value="1"/>
</dbReference>
<dbReference type="GO" id="GO:0000155">
    <property type="term" value="F:phosphorelay sensor kinase activity"/>
    <property type="evidence" value="ECO:0007669"/>
    <property type="project" value="InterPro"/>
</dbReference>
<feature type="domain" description="7TM-DISM receptor extracellular" evidence="5">
    <location>
        <begin position="46"/>
        <end position="160"/>
    </location>
</feature>
<feature type="domain" description="Signal transduction histidine kinase internal region" evidence="3">
    <location>
        <begin position="450"/>
        <end position="529"/>
    </location>
</feature>
<keyword evidence="1" id="KW-0812">Transmembrane</keyword>
<proteinExistence type="predicted"/>
<evidence type="ECO:0000259" key="3">
    <source>
        <dbReference type="Pfam" id="PF06580"/>
    </source>
</evidence>
<feature type="transmembrane region" description="Helical" evidence="1">
    <location>
        <begin position="271"/>
        <end position="290"/>
    </location>
</feature>
<reference evidence="6 7" key="2">
    <citation type="journal article" date="2012" name="Stand. Genomic Sci.">
        <title>Complete genome sequence of the aquatic bacterium Runella slithyformis type strain (LSU 4(T)).</title>
        <authorList>
            <person name="Copeland A."/>
            <person name="Zhang X."/>
            <person name="Misra M."/>
            <person name="Lapidus A."/>
            <person name="Nolan M."/>
            <person name="Lucas S."/>
            <person name="Deshpande S."/>
            <person name="Cheng J.F."/>
            <person name="Tapia R."/>
            <person name="Goodwin L.A."/>
            <person name="Pitluck S."/>
            <person name="Liolios K."/>
            <person name="Pagani I."/>
            <person name="Ivanova N."/>
            <person name="Mikhailova N."/>
            <person name="Pati A."/>
            <person name="Chen A."/>
            <person name="Palaniappan K."/>
            <person name="Land M."/>
            <person name="Hauser L."/>
            <person name="Pan C."/>
            <person name="Jeffries C.D."/>
            <person name="Detter J.C."/>
            <person name="Brambilla E.M."/>
            <person name="Rohde M."/>
            <person name="Djao O.D."/>
            <person name="Goker M."/>
            <person name="Sikorski J."/>
            <person name="Tindall B.J."/>
            <person name="Woyke T."/>
            <person name="Bristow J."/>
            <person name="Eisen J.A."/>
            <person name="Markowitz V."/>
            <person name="Hugenholtz P."/>
            <person name="Kyrpides N.C."/>
            <person name="Klenk H.P."/>
            <person name="Mavromatis K."/>
        </authorList>
    </citation>
    <scope>NUCLEOTIDE SEQUENCE [LARGE SCALE GENOMIC DNA]</scope>
    <source>
        <strain evidence="7">ATCC 29530 / DSM 19594 / LMG 11500 / NCIMB 11436 / LSU 4</strain>
    </source>
</reference>
<keyword evidence="2" id="KW-0732">Signal</keyword>
<dbReference type="EMBL" id="CP002859">
    <property type="protein sequence ID" value="AEI47027.1"/>
    <property type="molecule type" value="Genomic_DNA"/>
</dbReference>
<feature type="transmembrane region" description="Helical" evidence="1">
    <location>
        <begin position="302"/>
        <end position="320"/>
    </location>
</feature>
<keyword evidence="1" id="KW-0472">Membrane</keyword>
<dbReference type="KEGG" id="rsi:Runsl_0584"/>
<dbReference type="Gene3D" id="2.60.40.2380">
    <property type="match status" value="1"/>
</dbReference>
<feature type="signal peptide" evidence="2">
    <location>
        <begin position="1"/>
        <end position="19"/>
    </location>
</feature>
<dbReference type="InterPro" id="IPR050640">
    <property type="entry name" value="Bact_2-comp_sensor_kinase"/>
</dbReference>
<dbReference type="GO" id="GO:0016020">
    <property type="term" value="C:membrane"/>
    <property type="evidence" value="ECO:0007669"/>
    <property type="project" value="InterPro"/>
</dbReference>
<evidence type="ECO:0000313" key="7">
    <source>
        <dbReference type="Proteomes" id="UP000000493"/>
    </source>
</evidence>